<feature type="compositionally biased region" description="Polar residues" evidence="1">
    <location>
        <begin position="30"/>
        <end position="46"/>
    </location>
</feature>
<accession>A0A815J1M0</accession>
<name>A0A815J1M0_9BILA</name>
<feature type="region of interest" description="Disordered" evidence="1">
    <location>
        <begin position="1"/>
        <end position="86"/>
    </location>
</feature>
<evidence type="ECO:0000313" key="3">
    <source>
        <dbReference type="EMBL" id="CAF1374283.1"/>
    </source>
</evidence>
<organism evidence="3 6">
    <name type="scientific">Rotaria sordida</name>
    <dbReference type="NCBI Taxonomy" id="392033"/>
    <lineage>
        <taxon>Eukaryota</taxon>
        <taxon>Metazoa</taxon>
        <taxon>Spiralia</taxon>
        <taxon>Gnathifera</taxon>
        <taxon>Rotifera</taxon>
        <taxon>Eurotatoria</taxon>
        <taxon>Bdelloidea</taxon>
        <taxon>Philodinida</taxon>
        <taxon>Philodinidae</taxon>
        <taxon>Rotaria</taxon>
    </lineage>
</organism>
<dbReference type="Proteomes" id="UP000663823">
    <property type="component" value="Unassembled WGS sequence"/>
</dbReference>
<feature type="compositionally biased region" description="Gly residues" evidence="1">
    <location>
        <begin position="56"/>
        <end position="67"/>
    </location>
</feature>
<comment type="caution">
    <text evidence="3">The sequence shown here is derived from an EMBL/GenBank/DDBJ whole genome shotgun (WGS) entry which is preliminary data.</text>
</comment>
<protein>
    <submittedName>
        <fullName evidence="3">Uncharacterized protein</fullName>
    </submittedName>
</protein>
<dbReference type="EMBL" id="CAJNOL010001515">
    <property type="protein sequence ID" value="CAF1374283.1"/>
    <property type="molecule type" value="Genomic_DNA"/>
</dbReference>
<dbReference type="Proteomes" id="UP000663870">
    <property type="component" value="Unassembled WGS sequence"/>
</dbReference>
<proteinExistence type="predicted"/>
<dbReference type="Proteomes" id="UP000663874">
    <property type="component" value="Unassembled WGS sequence"/>
</dbReference>
<evidence type="ECO:0000256" key="1">
    <source>
        <dbReference type="SAM" id="MobiDB-lite"/>
    </source>
</evidence>
<evidence type="ECO:0000313" key="5">
    <source>
        <dbReference type="EMBL" id="CAF3785596.1"/>
    </source>
</evidence>
<evidence type="ECO:0000313" key="6">
    <source>
        <dbReference type="Proteomes" id="UP000663870"/>
    </source>
</evidence>
<dbReference type="EMBL" id="CAJNOH010000885">
    <property type="protein sequence ID" value="CAF1142395.1"/>
    <property type="molecule type" value="Genomic_DNA"/>
</dbReference>
<keyword evidence="6" id="KW-1185">Reference proteome</keyword>
<evidence type="ECO:0000313" key="2">
    <source>
        <dbReference type="EMBL" id="CAF1142395.1"/>
    </source>
</evidence>
<dbReference type="AlphaFoldDB" id="A0A815J1M0"/>
<feature type="compositionally biased region" description="Polar residues" evidence="1">
    <location>
        <begin position="1"/>
        <end position="18"/>
    </location>
</feature>
<evidence type="ECO:0000313" key="4">
    <source>
        <dbReference type="EMBL" id="CAF3600879.1"/>
    </source>
</evidence>
<dbReference type="EMBL" id="CAJOBE010000229">
    <property type="protein sequence ID" value="CAF3600879.1"/>
    <property type="molecule type" value="Genomic_DNA"/>
</dbReference>
<dbReference type="Proteomes" id="UP000663854">
    <property type="component" value="Unassembled WGS sequence"/>
</dbReference>
<dbReference type="EMBL" id="CAJOAX010002295">
    <property type="protein sequence ID" value="CAF3785596.1"/>
    <property type="molecule type" value="Genomic_DNA"/>
</dbReference>
<gene>
    <name evidence="4" type="ORF">FNK824_LOCUS3408</name>
    <name evidence="3" type="ORF">JXQ802_LOCUS33321</name>
    <name evidence="5" type="ORF">OTI717_LOCUS17422</name>
    <name evidence="2" type="ORF">PYM288_LOCUS21779</name>
</gene>
<reference evidence="3" key="1">
    <citation type="submission" date="2021-02" db="EMBL/GenBank/DDBJ databases">
        <authorList>
            <person name="Nowell W R."/>
        </authorList>
    </citation>
    <scope>NUCLEOTIDE SEQUENCE</scope>
</reference>
<sequence>MSASNSGNQQSRMETGNIHTGLEPEHGDTKQMSANQNAQQGITSGAVSVDHSKSGGSSGAMGVGGSGSESHQPHTSNKAQTIKKDI</sequence>